<dbReference type="EMBL" id="MSFO01000001">
    <property type="protein sequence ID" value="PLB54077.1"/>
    <property type="molecule type" value="Genomic_DNA"/>
</dbReference>
<proteinExistence type="predicted"/>
<name>A0A2I2GMH6_9EURO</name>
<dbReference type="OrthoDB" id="9974981at2759"/>
<protein>
    <submittedName>
        <fullName evidence="4">Isoflavone reductase family protein</fullName>
    </submittedName>
</protein>
<evidence type="ECO:0000256" key="1">
    <source>
        <dbReference type="ARBA" id="ARBA00022857"/>
    </source>
</evidence>
<dbReference type="STRING" id="1392250.A0A2I2GMH6"/>
<feature type="domain" description="NmrA-like" evidence="3">
    <location>
        <begin position="10"/>
        <end position="248"/>
    </location>
</feature>
<dbReference type="InterPro" id="IPR051609">
    <property type="entry name" value="NmrA/Isoflavone_reductase-like"/>
</dbReference>
<dbReference type="RefSeq" id="XP_024709379.1">
    <property type="nucleotide sequence ID" value="XM_024848111.1"/>
</dbReference>
<dbReference type="GeneID" id="36555810"/>
<comment type="caution">
    <text evidence="4">The sequence shown here is derived from an EMBL/GenBank/DDBJ whole genome shotgun (WGS) entry which is preliminary data.</text>
</comment>
<dbReference type="Pfam" id="PF05368">
    <property type="entry name" value="NmrA"/>
    <property type="match status" value="1"/>
</dbReference>
<dbReference type="InterPro" id="IPR008030">
    <property type="entry name" value="NmrA-like"/>
</dbReference>
<dbReference type="GO" id="GO:0016491">
    <property type="term" value="F:oxidoreductase activity"/>
    <property type="evidence" value="ECO:0007669"/>
    <property type="project" value="UniProtKB-KW"/>
</dbReference>
<organism evidence="4 5">
    <name type="scientific">Aspergillus steynii IBT 23096</name>
    <dbReference type="NCBI Taxonomy" id="1392250"/>
    <lineage>
        <taxon>Eukaryota</taxon>
        <taxon>Fungi</taxon>
        <taxon>Dikarya</taxon>
        <taxon>Ascomycota</taxon>
        <taxon>Pezizomycotina</taxon>
        <taxon>Eurotiomycetes</taxon>
        <taxon>Eurotiomycetidae</taxon>
        <taxon>Eurotiales</taxon>
        <taxon>Aspergillaceae</taxon>
        <taxon>Aspergillus</taxon>
        <taxon>Aspergillus subgen. Circumdati</taxon>
    </lineage>
</organism>
<evidence type="ECO:0000313" key="5">
    <source>
        <dbReference type="Proteomes" id="UP000234275"/>
    </source>
</evidence>
<dbReference type="SUPFAM" id="SSF51735">
    <property type="entry name" value="NAD(P)-binding Rossmann-fold domains"/>
    <property type="match status" value="1"/>
</dbReference>
<accession>A0A2I2GMH6</accession>
<dbReference type="AlphaFoldDB" id="A0A2I2GMH6"/>
<evidence type="ECO:0000259" key="3">
    <source>
        <dbReference type="Pfam" id="PF05368"/>
    </source>
</evidence>
<dbReference type="InterPro" id="IPR036291">
    <property type="entry name" value="NAD(P)-bd_dom_sf"/>
</dbReference>
<keyword evidence="5" id="KW-1185">Reference proteome</keyword>
<dbReference type="Proteomes" id="UP000234275">
    <property type="component" value="Unassembled WGS sequence"/>
</dbReference>
<evidence type="ECO:0000256" key="2">
    <source>
        <dbReference type="ARBA" id="ARBA00023002"/>
    </source>
</evidence>
<evidence type="ECO:0000313" key="4">
    <source>
        <dbReference type="EMBL" id="PLB54077.1"/>
    </source>
</evidence>
<dbReference type="PANTHER" id="PTHR47706:SF9">
    <property type="entry name" value="NMRA-LIKE DOMAIN-CONTAINING PROTEIN-RELATED"/>
    <property type="match status" value="1"/>
</dbReference>
<keyword evidence="1" id="KW-0521">NADP</keyword>
<reference evidence="4 5" key="1">
    <citation type="submission" date="2016-12" db="EMBL/GenBank/DDBJ databases">
        <title>The genomes of Aspergillus section Nigri reveals drivers in fungal speciation.</title>
        <authorList>
            <consortium name="DOE Joint Genome Institute"/>
            <person name="Vesth T.C."/>
            <person name="Nybo J."/>
            <person name="Theobald S."/>
            <person name="Brandl J."/>
            <person name="Frisvad J.C."/>
            <person name="Nielsen K.F."/>
            <person name="Lyhne E.K."/>
            <person name="Kogle M.E."/>
            <person name="Kuo A."/>
            <person name="Riley R."/>
            <person name="Clum A."/>
            <person name="Nolan M."/>
            <person name="Lipzen A."/>
            <person name="Salamov A."/>
            <person name="Henrissat B."/>
            <person name="Wiebenga A."/>
            <person name="De Vries R.P."/>
            <person name="Grigoriev I.V."/>
            <person name="Mortensen U.H."/>
            <person name="Andersen M.R."/>
            <person name="Baker S.E."/>
        </authorList>
    </citation>
    <scope>NUCLEOTIDE SEQUENCE [LARGE SCALE GENOMIC DNA]</scope>
    <source>
        <strain evidence="4 5">IBT 23096</strain>
    </source>
</reference>
<keyword evidence="2" id="KW-0560">Oxidoreductase</keyword>
<dbReference type="PANTHER" id="PTHR47706">
    <property type="entry name" value="NMRA-LIKE FAMILY PROTEIN"/>
    <property type="match status" value="1"/>
</dbReference>
<dbReference type="VEuPathDB" id="FungiDB:P170DRAFT_431753"/>
<sequence>MTPILSQRPVIAIAGATGHLGQHIASAFLSTPLRSNFSEVILLSRQGAMPAQFLDSNPTTHFAIRKYNENVNDLASALQGVHILVNAVGPSGHSFKEKLLHALPHTDVQVYFPSEFGVDHYVHDFAHLEWDQKKRHLALARELVPRVKVCRVFCGLFLEDSIGPWFGFDTQNGKYESVGSSGELVSFTSLGDVGRAVAALCALPTERVPEVVHLAGDTRSVAEIAEIMKDGGAGSVEVTEVELQRYKDETTAEASWDPAAYLRFLMGEGRINHTSKGLGNANELVNPGEKLWEWKSLGDLAKETGGRPWKDFAWPPK</sequence>
<dbReference type="Gene3D" id="3.40.50.720">
    <property type="entry name" value="NAD(P)-binding Rossmann-like Domain"/>
    <property type="match status" value="1"/>
</dbReference>
<dbReference type="Gene3D" id="3.90.25.10">
    <property type="entry name" value="UDP-galactose 4-epimerase, domain 1"/>
    <property type="match status" value="1"/>
</dbReference>
<gene>
    <name evidence="4" type="ORF">P170DRAFT_431753</name>
</gene>